<keyword evidence="3" id="KW-1185">Reference proteome</keyword>
<sequence length="118" mass="13140">MDSRLASSSALESRPVNSVLIDDPEVIKPLRRLASLLPMSVVEGQSGDPLAPFAEKLVFLDKGYDLRENMTDKLLDNLIGYGKIPQEIASLIRHGKYDMDGFIQWLKTLILDGNQRGI</sequence>
<dbReference type="HOGENOM" id="CLU_2074612_0_0_1"/>
<accession>A0A0C9V9C0</accession>
<evidence type="ECO:0000313" key="3">
    <source>
        <dbReference type="Proteomes" id="UP000054279"/>
    </source>
</evidence>
<dbReference type="EMBL" id="KN837207">
    <property type="protein sequence ID" value="KIJ33871.1"/>
    <property type="molecule type" value="Genomic_DNA"/>
</dbReference>
<organism evidence="2 3">
    <name type="scientific">Sphaerobolus stellatus (strain SS14)</name>
    <dbReference type="NCBI Taxonomy" id="990650"/>
    <lineage>
        <taxon>Eukaryota</taxon>
        <taxon>Fungi</taxon>
        <taxon>Dikarya</taxon>
        <taxon>Basidiomycota</taxon>
        <taxon>Agaricomycotina</taxon>
        <taxon>Agaricomycetes</taxon>
        <taxon>Phallomycetidae</taxon>
        <taxon>Geastrales</taxon>
        <taxon>Sphaerobolaceae</taxon>
        <taxon>Sphaerobolus</taxon>
    </lineage>
</organism>
<name>A0A0C9V9C0_SPHS4</name>
<proteinExistence type="predicted"/>
<dbReference type="Proteomes" id="UP000054279">
    <property type="component" value="Unassembled WGS sequence"/>
</dbReference>
<dbReference type="AlphaFoldDB" id="A0A0C9V9C0"/>
<protein>
    <submittedName>
        <fullName evidence="2">Uncharacterized protein</fullName>
    </submittedName>
</protein>
<reference evidence="2 3" key="1">
    <citation type="submission" date="2014-06" db="EMBL/GenBank/DDBJ databases">
        <title>Evolutionary Origins and Diversification of the Mycorrhizal Mutualists.</title>
        <authorList>
            <consortium name="DOE Joint Genome Institute"/>
            <consortium name="Mycorrhizal Genomics Consortium"/>
            <person name="Kohler A."/>
            <person name="Kuo A."/>
            <person name="Nagy L.G."/>
            <person name="Floudas D."/>
            <person name="Copeland A."/>
            <person name="Barry K.W."/>
            <person name="Cichocki N."/>
            <person name="Veneault-Fourrey C."/>
            <person name="LaButti K."/>
            <person name="Lindquist E.A."/>
            <person name="Lipzen A."/>
            <person name="Lundell T."/>
            <person name="Morin E."/>
            <person name="Murat C."/>
            <person name="Riley R."/>
            <person name="Ohm R."/>
            <person name="Sun H."/>
            <person name="Tunlid A."/>
            <person name="Henrissat B."/>
            <person name="Grigoriev I.V."/>
            <person name="Hibbett D.S."/>
            <person name="Martin F."/>
        </authorList>
    </citation>
    <scope>NUCLEOTIDE SEQUENCE [LARGE SCALE GENOMIC DNA]</scope>
    <source>
        <strain evidence="2 3">SS14</strain>
    </source>
</reference>
<evidence type="ECO:0000313" key="1">
    <source>
        <dbReference type="EMBL" id="KIJ33748.1"/>
    </source>
</evidence>
<gene>
    <name evidence="2" type="ORF">M422DRAFT_264163</name>
    <name evidence="1" type="ORF">M422DRAFT_264200</name>
</gene>
<dbReference type="EMBL" id="KN837208">
    <property type="protein sequence ID" value="KIJ33748.1"/>
    <property type="molecule type" value="Genomic_DNA"/>
</dbReference>
<evidence type="ECO:0000313" key="2">
    <source>
        <dbReference type="EMBL" id="KIJ33871.1"/>
    </source>
</evidence>